<dbReference type="InterPro" id="IPR021228">
    <property type="entry name" value="BrxD"/>
</dbReference>
<reference evidence="1" key="1">
    <citation type="submission" date="2021-05" db="EMBL/GenBank/DDBJ databases">
        <title>Energy efficiency and biological interactions define the core microbiome of deep oligotrophic groundwater.</title>
        <authorList>
            <person name="Mehrshad M."/>
            <person name="Lopez-Fernandez M."/>
            <person name="Bell E."/>
            <person name="Bernier-Latmani R."/>
            <person name="Bertilsson S."/>
            <person name="Dopson M."/>
        </authorList>
    </citation>
    <scope>NUCLEOTIDE SEQUENCE</scope>
    <source>
        <strain evidence="1">Modern_marine.mb.64</strain>
    </source>
</reference>
<dbReference type="Gene3D" id="3.40.50.300">
    <property type="entry name" value="P-loop containing nucleotide triphosphate hydrolases"/>
    <property type="match status" value="1"/>
</dbReference>
<dbReference type="AlphaFoldDB" id="A0A948RXZ4"/>
<dbReference type="GO" id="GO:0005524">
    <property type="term" value="F:ATP binding"/>
    <property type="evidence" value="ECO:0007669"/>
    <property type="project" value="UniProtKB-KW"/>
</dbReference>
<gene>
    <name evidence="1" type="ORF">KJ970_19425</name>
</gene>
<accession>A0A948RXZ4</accession>
<evidence type="ECO:0000313" key="1">
    <source>
        <dbReference type="EMBL" id="MBU2693093.1"/>
    </source>
</evidence>
<protein>
    <submittedName>
        <fullName evidence="1">ATP-binding protein</fullName>
    </submittedName>
</protein>
<dbReference type="SUPFAM" id="SSF52540">
    <property type="entry name" value="P-loop containing nucleoside triphosphate hydrolases"/>
    <property type="match status" value="1"/>
</dbReference>
<sequence length="435" mass="48368">MEQLDRTLAQRIIESLGSLGTPPNRGFQYFTVGLDQQIQILIKEYLDGLLPPPSNGGTFKLIQGDFGCGKTHFLYCILREARQRGYATALVQLSLRECPFDKAAKVYQAIARRISIPIELEERETADPEGCGFPEVLRRFADAIQEAGGEEAVTTWLRKFLRRVPVEIVPFRVACISFLEAYLKGDDATEQTMEQWLLGMEVPRTEYRSRGVFARLEESNAMGMITSMIQVVRGLSLGDYRVPGVVLAFDEMDRTMSISAKRSQTLLDNLRRLVDSAVGGGLPGVMMIYAVPPEFMRTTVADYPALKQRLHSITPFGPNNPSAPVIDLEDLLPEAGKLLAEIGSRILDIYLVARQITLDKKIQQEHAKVLAEIVSRDSAASGTRRAYVKSWIALLNDQVAQGERALSEEELAGLASGYLEETFAEPSESATYQDL</sequence>
<dbReference type="Pfam" id="PF10923">
    <property type="entry name" value="BrxC_BrxD"/>
    <property type="match status" value="1"/>
</dbReference>
<organism evidence="1 2">
    <name type="scientific">Eiseniibacteriota bacterium</name>
    <dbReference type="NCBI Taxonomy" id="2212470"/>
    <lineage>
        <taxon>Bacteria</taxon>
        <taxon>Candidatus Eiseniibacteriota</taxon>
    </lineage>
</organism>
<keyword evidence="1" id="KW-0067">ATP-binding</keyword>
<keyword evidence="1" id="KW-0547">Nucleotide-binding</keyword>
<dbReference type="InterPro" id="IPR027417">
    <property type="entry name" value="P-loop_NTPase"/>
</dbReference>
<dbReference type="EMBL" id="JAHJDP010000114">
    <property type="protein sequence ID" value="MBU2693093.1"/>
    <property type="molecule type" value="Genomic_DNA"/>
</dbReference>
<comment type="caution">
    <text evidence="1">The sequence shown here is derived from an EMBL/GenBank/DDBJ whole genome shotgun (WGS) entry which is preliminary data.</text>
</comment>
<proteinExistence type="predicted"/>
<name>A0A948RXZ4_UNCEI</name>
<dbReference type="Proteomes" id="UP000777784">
    <property type="component" value="Unassembled WGS sequence"/>
</dbReference>
<evidence type="ECO:0000313" key="2">
    <source>
        <dbReference type="Proteomes" id="UP000777784"/>
    </source>
</evidence>